<evidence type="ECO:0000256" key="5">
    <source>
        <dbReference type="ARBA" id="ARBA00023015"/>
    </source>
</evidence>
<organism evidence="9 10">
    <name type="scientific">Priestia veravalensis</name>
    <dbReference type="NCBI Taxonomy" id="1414648"/>
    <lineage>
        <taxon>Bacteria</taxon>
        <taxon>Bacillati</taxon>
        <taxon>Bacillota</taxon>
        <taxon>Bacilli</taxon>
        <taxon>Bacillales</taxon>
        <taxon>Bacillaceae</taxon>
        <taxon>Priestia</taxon>
    </lineage>
</organism>
<evidence type="ECO:0000256" key="7">
    <source>
        <dbReference type="SAM" id="MobiDB-lite"/>
    </source>
</evidence>
<evidence type="ECO:0000256" key="1">
    <source>
        <dbReference type="ARBA" id="ARBA00005322"/>
    </source>
</evidence>
<dbReference type="AlphaFoldDB" id="A0A0V8JKW0"/>
<keyword evidence="6" id="KW-0804">Transcription</keyword>
<dbReference type="SUPFAM" id="SSF101498">
    <property type="entry name" value="Anti-sigma factor FlgM"/>
    <property type="match status" value="1"/>
</dbReference>
<protein>
    <recommendedName>
        <fullName evidence="2">Negative regulator of flagellin synthesis</fullName>
    </recommendedName>
</protein>
<keyword evidence="3" id="KW-0678">Repressor</keyword>
<evidence type="ECO:0000259" key="8">
    <source>
        <dbReference type="Pfam" id="PF04316"/>
    </source>
</evidence>
<dbReference type="Pfam" id="PF04316">
    <property type="entry name" value="FlgM"/>
    <property type="match status" value="1"/>
</dbReference>
<keyword evidence="10" id="KW-1185">Reference proteome</keyword>
<feature type="region of interest" description="Disordered" evidence="7">
    <location>
        <begin position="1"/>
        <end position="34"/>
    </location>
</feature>
<comment type="caution">
    <text evidence="9">The sequence shown here is derived from an EMBL/GenBank/DDBJ whole genome shotgun (WGS) entry which is preliminary data.</text>
</comment>
<dbReference type="NCBIfam" id="TIGR03824">
    <property type="entry name" value="FlgM_jcvi"/>
    <property type="match status" value="1"/>
</dbReference>
<feature type="compositionally biased region" description="Polar residues" evidence="7">
    <location>
        <begin position="1"/>
        <end position="12"/>
    </location>
</feature>
<dbReference type="InterPro" id="IPR031316">
    <property type="entry name" value="FlgM_C"/>
</dbReference>
<gene>
    <name evidence="9" type="ORF">AS180_11865</name>
</gene>
<evidence type="ECO:0000256" key="4">
    <source>
        <dbReference type="ARBA" id="ARBA00022795"/>
    </source>
</evidence>
<name>A0A0V8JKW0_9BACI</name>
<dbReference type="Proteomes" id="UP000053681">
    <property type="component" value="Unassembled WGS sequence"/>
</dbReference>
<evidence type="ECO:0000256" key="6">
    <source>
        <dbReference type="ARBA" id="ARBA00023163"/>
    </source>
</evidence>
<dbReference type="InterPro" id="IPR007412">
    <property type="entry name" value="FlgM"/>
</dbReference>
<reference evidence="9 10" key="1">
    <citation type="submission" date="2015-11" db="EMBL/GenBank/DDBJ databases">
        <title>Bacillus caseinolyticus sp nov.</title>
        <authorList>
            <person name="Dastager S.G."/>
            <person name="Mawlankar R."/>
        </authorList>
    </citation>
    <scope>NUCLEOTIDE SEQUENCE [LARGE SCALE GENOMIC DNA]</scope>
    <source>
        <strain evidence="9 10">SGD-V-76</strain>
    </source>
</reference>
<dbReference type="GO" id="GO:0045892">
    <property type="term" value="P:negative regulation of DNA-templated transcription"/>
    <property type="evidence" value="ECO:0007669"/>
    <property type="project" value="InterPro"/>
</dbReference>
<evidence type="ECO:0000313" key="9">
    <source>
        <dbReference type="EMBL" id="KSU87694.1"/>
    </source>
</evidence>
<dbReference type="GO" id="GO:0044781">
    <property type="term" value="P:bacterial-type flagellum organization"/>
    <property type="evidence" value="ECO:0007669"/>
    <property type="project" value="UniProtKB-KW"/>
</dbReference>
<feature type="compositionally biased region" description="Basic and acidic residues" evidence="7">
    <location>
        <begin position="17"/>
        <end position="34"/>
    </location>
</feature>
<dbReference type="InterPro" id="IPR035890">
    <property type="entry name" value="Anti-sigma-28_factor_FlgM_sf"/>
</dbReference>
<proteinExistence type="inferred from homology"/>
<comment type="similarity">
    <text evidence="1">Belongs to the FlgM family.</text>
</comment>
<dbReference type="Gene3D" id="6.10.140.30">
    <property type="entry name" value="Anti-sigma-28 factor FlgM"/>
    <property type="match status" value="1"/>
</dbReference>
<sequence length="85" mass="9731">MKINSTHSSRINPYQKAAEKMEKAQQTGKRDDVQISKEAKELQQMSTNATERSAKIEQLKQQIENGTYKVNAEEVAKGLINFYKK</sequence>
<keyword evidence="5" id="KW-0805">Transcription regulation</keyword>
<dbReference type="EMBL" id="LNQP01000038">
    <property type="protein sequence ID" value="KSU87694.1"/>
    <property type="molecule type" value="Genomic_DNA"/>
</dbReference>
<evidence type="ECO:0000256" key="3">
    <source>
        <dbReference type="ARBA" id="ARBA00022491"/>
    </source>
</evidence>
<keyword evidence="4" id="KW-1005">Bacterial flagellum biogenesis</keyword>
<evidence type="ECO:0000313" key="10">
    <source>
        <dbReference type="Proteomes" id="UP000053681"/>
    </source>
</evidence>
<evidence type="ECO:0000256" key="2">
    <source>
        <dbReference type="ARBA" id="ARBA00017823"/>
    </source>
</evidence>
<dbReference type="RefSeq" id="WP_062686855.1">
    <property type="nucleotide sequence ID" value="NZ_KQ758653.1"/>
</dbReference>
<accession>A0A0V8JKW0</accession>
<feature type="domain" description="Anti-sigma-28 factor FlgM C-terminal" evidence="8">
    <location>
        <begin position="31"/>
        <end position="81"/>
    </location>
</feature>